<evidence type="ECO:0000313" key="2">
    <source>
        <dbReference type="EMBL" id="RLN12699.1"/>
    </source>
</evidence>
<comment type="caution">
    <text evidence="2">The sequence shown here is derived from an EMBL/GenBank/DDBJ whole genome shotgun (WGS) entry which is preliminary data.</text>
</comment>
<dbReference type="Proteomes" id="UP000275267">
    <property type="component" value="Unassembled WGS sequence"/>
</dbReference>
<feature type="coiled-coil region" evidence="1">
    <location>
        <begin position="31"/>
        <end position="58"/>
    </location>
</feature>
<accession>A0A3L6S230</accession>
<name>A0A3L6S230_PANMI</name>
<sequence>MALYKFNFPLVVLVEQELGNSCQGGTSTRHAVHETEEVDEAESAHENLDVEQEVAEEAQPMVHEQPQQEVDDNEEEIGLQMNADQGELDETIVDQMELDDEEYRTFVEG</sequence>
<protein>
    <submittedName>
        <fullName evidence="2">Uncharacterized protein</fullName>
    </submittedName>
</protein>
<gene>
    <name evidence="2" type="ORF">C2845_PM09G12850</name>
</gene>
<dbReference type="AlphaFoldDB" id="A0A3L6S230"/>
<evidence type="ECO:0000313" key="3">
    <source>
        <dbReference type="Proteomes" id="UP000275267"/>
    </source>
</evidence>
<proteinExistence type="predicted"/>
<reference evidence="3" key="1">
    <citation type="journal article" date="2019" name="Nat. Commun.">
        <title>The genome of broomcorn millet.</title>
        <authorList>
            <person name="Zou C."/>
            <person name="Miki D."/>
            <person name="Li D."/>
            <person name="Tang Q."/>
            <person name="Xiao L."/>
            <person name="Rajput S."/>
            <person name="Deng P."/>
            <person name="Jia W."/>
            <person name="Huang R."/>
            <person name="Zhang M."/>
            <person name="Sun Y."/>
            <person name="Hu J."/>
            <person name="Fu X."/>
            <person name="Schnable P.S."/>
            <person name="Li F."/>
            <person name="Zhang H."/>
            <person name="Feng B."/>
            <person name="Zhu X."/>
            <person name="Liu R."/>
            <person name="Schnable J.C."/>
            <person name="Zhu J.-K."/>
            <person name="Zhang H."/>
        </authorList>
    </citation>
    <scope>NUCLEOTIDE SEQUENCE [LARGE SCALE GENOMIC DNA]</scope>
</reference>
<keyword evidence="1" id="KW-0175">Coiled coil</keyword>
<organism evidence="2 3">
    <name type="scientific">Panicum miliaceum</name>
    <name type="common">Proso millet</name>
    <name type="synonym">Broomcorn millet</name>
    <dbReference type="NCBI Taxonomy" id="4540"/>
    <lineage>
        <taxon>Eukaryota</taxon>
        <taxon>Viridiplantae</taxon>
        <taxon>Streptophyta</taxon>
        <taxon>Embryophyta</taxon>
        <taxon>Tracheophyta</taxon>
        <taxon>Spermatophyta</taxon>
        <taxon>Magnoliopsida</taxon>
        <taxon>Liliopsida</taxon>
        <taxon>Poales</taxon>
        <taxon>Poaceae</taxon>
        <taxon>PACMAD clade</taxon>
        <taxon>Panicoideae</taxon>
        <taxon>Panicodae</taxon>
        <taxon>Paniceae</taxon>
        <taxon>Panicinae</taxon>
        <taxon>Panicum</taxon>
        <taxon>Panicum sect. Panicum</taxon>
    </lineage>
</organism>
<dbReference type="EMBL" id="PQIB02000006">
    <property type="protein sequence ID" value="RLN12699.1"/>
    <property type="molecule type" value="Genomic_DNA"/>
</dbReference>
<evidence type="ECO:0000256" key="1">
    <source>
        <dbReference type="SAM" id="Coils"/>
    </source>
</evidence>
<keyword evidence="3" id="KW-1185">Reference proteome</keyword>